<dbReference type="RefSeq" id="WP_131349838.1">
    <property type="nucleotide sequence ID" value="NZ_SJKB01000001.1"/>
</dbReference>
<dbReference type="InterPro" id="IPR046677">
    <property type="entry name" value="DUF6547"/>
</dbReference>
<dbReference type="AlphaFoldDB" id="A0A4R0KXI1"/>
<proteinExistence type="predicted"/>
<organism evidence="1 2">
    <name type="scientific">Kribbella pittospori</name>
    <dbReference type="NCBI Taxonomy" id="722689"/>
    <lineage>
        <taxon>Bacteria</taxon>
        <taxon>Bacillati</taxon>
        <taxon>Actinomycetota</taxon>
        <taxon>Actinomycetes</taxon>
        <taxon>Propionibacteriales</taxon>
        <taxon>Kribbellaceae</taxon>
        <taxon>Kribbella</taxon>
    </lineage>
</organism>
<evidence type="ECO:0000313" key="1">
    <source>
        <dbReference type="EMBL" id="TCC65459.1"/>
    </source>
</evidence>
<reference evidence="1 2" key="1">
    <citation type="submission" date="2019-02" db="EMBL/GenBank/DDBJ databases">
        <title>Kribbella capetownensis sp. nov. and Kribbella speibonae sp. nov., isolated from soil.</title>
        <authorList>
            <person name="Curtis S.M."/>
            <person name="Norton I."/>
            <person name="Everest G.J."/>
            <person name="Meyers P.R."/>
        </authorList>
    </citation>
    <scope>NUCLEOTIDE SEQUENCE [LARGE SCALE GENOMIC DNA]</scope>
    <source>
        <strain evidence="1 2">NRRL B-24813</strain>
    </source>
</reference>
<dbReference type="Pfam" id="PF20184">
    <property type="entry name" value="DUF6547"/>
    <property type="match status" value="1"/>
</dbReference>
<keyword evidence="2" id="KW-1185">Reference proteome</keyword>
<gene>
    <name evidence="1" type="ORF">E0H73_00470</name>
</gene>
<comment type="caution">
    <text evidence="1">The sequence shown here is derived from an EMBL/GenBank/DDBJ whole genome shotgun (WGS) entry which is preliminary data.</text>
</comment>
<accession>A0A4R0KXI1</accession>
<name>A0A4R0KXI1_9ACTN</name>
<dbReference type="OrthoDB" id="3729032at2"/>
<sequence>MTGLATGPLIDRLALACRVGQGQIGAKRVRSGLWNARIDVPAQPAVNQLLRRLTPAEREVLAQMLAQEFVGGVHETLVVLYEAQVEPFQDGYEGTPFHDFVGRLDDWPWPSER</sequence>
<evidence type="ECO:0000313" key="2">
    <source>
        <dbReference type="Proteomes" id="UP000291144"/>
    </source>
</evidence>
<dbReference type="EMBL" id="SJKB01000001">
    <property type="protein sequence ID" value="TCC65459.1"/>
    <property type="molecule type" value="Genomic_DNA"/>
</dbReference>
<protein>
    <submittedName>
        <fullName evidence="1">Uncharacterized protein</fullName>
    </submittedName>
</protein>
<dbReference type="Proteomes" id="UP000291144">
    <property type="component" value="Unassembled WGS sequence"/>
</dbReference>